<reference evidence="2 3" key="1">
    <citation type="submission" date="2016-11" db="EMBL/GenBank/DDBJ databases">
        <authorList>
            <person name="Jaros S."/>
            <person name="Januszkiewicz K."/>
            <person name="Wedrychowicz H."/>
        </authorList>
    </citation>
    <scope>NUCLEOTIDE SEQUENCE [LARGE SCALE GENOMIC DNA]</scope>
</reference>
<evidence type="ECO:0000256" key="1">
    <source>
        <dbReference type="SAM" id="MobiDB-lite"/>
    </source>
</evidence>
<organism evidence="2 3">
    <name type="scientific">Microbotryum silenes-dioicae</name>
    <dbReference type="NCBI Taxonomy" id="796604"/>
    <lineage>
        <taxon>Eukaryota</taxon>
        <taxon>Fungi</taxon>
        <taxon>Dikarya</taxon>
        <taxon>Basidiomycota</taxon>
        <taxon>Pucciniomycotina</taxon>
        <taxon>Microbotryomycetes</taxon>
        <taxon>Microbotryales</taxon>
        <taxon>Microbotryaceae</taxon>
        <taxon>Microbotryum</taxon>
    </lineage>
</organism>
<protein>
    <submittedName>
        <fullName evidence="2">BQ5605_C006g03860 protein</fullName>
    </submittedName>
</protein>
<proteinExistence type="predicted"/>
<dbReference type="Pfam" id="PF18758">
    <property type="entry name" value="KDZ"/>
    <property type="match status" value="1"/>
</dbReference>
<dbReference type="Proteomes" id="UP000249464">
    <property type="component" value="Unassembled WGS sequence"/>
</dbReference>
<dbReference type="InterPro" id="IPR040521">
    <property type="entry name" value="KDZ"/>
</dbReference>
<feature type="compositionally biased region" description="Acidic residues" evidence="1">
    <location>
        <begin position="480"/>
        <end position="490"/>
    </location>
</feature>
<name>A0A2X0MZI3_9BASI</name>
<dbReference type="PANTHER" id="PTHR33096:SF1">
    <property type="entry name" value="CXC1-LIKE CYSTEINE CLUSTER ASSOCIATED WITH KDZ TRANSPOSASES DOMAIN-CONTAINING PROTEIN"/>
    <property type="match status" value="1"/>
</dbReference>
<dbReference type="STRING" id="796604.A0A2X0MZI3"/>
<dbReference type="EMBL" id="FQNC01000044">
    <property type="protein sequence ID" value="SGY54260.1"/>
    <property type="molecule type" value="Genomic_DNA"/>
</dbReference>
<feature type="region of interest" description="Disordered" evidence="1">
    <location>
        <begin position="399"/>
        <end position="425"/>
    </location>
</feature>
<accession>A0A2X0MZI3</accession>
<feature type="region of interest" description="Disordered" evidence="1">
    <location>
        <begin position="462"/>
        <end position="490"/>
    </location>
</feature>
<dbReference type="PANTHER" id="PTHR33096">
    <property type="entry name" value="CXC2 DOMAIN-CONTAINING PROTEIN"/>
    <property type="match status" value="1"/>
</dbReference>
<feature type="compositionally biased region" description="Low complexity" evidence="1">
    <location>
        <begin position="466"/>
        <end position="478"/>
    </location>
</feature>
<sequence length="490" mass="54890">MPPKRRYKSKPSVYQLQVTFCASESRCATNVERLAQLGFISSTASMPMTAFSFLLVEQAHASWKVSPRAITGYADGLKEYYSRCGWVGVTIRDILGTKTFGSNAIDEYRALETCEEDSGDLLAGTVDSFQQVSRVLRANQTREKNSNHDQIVPDTFLGEEEVQAMKAEVEASVRPTKKVSNAAFCICLDGIAYLYTHPPSSYYALAILKHISERLPENAKIGVLYDIACNFKHHIEKTKCAYFLIICHQRQLLLKFFKRLEFATSVFHAYTHIWSCQVDFSPRLILNFGLTDGEGSVRAKDRVGEEKARIGAEVRQALAWIEDVKTCITSCQTLWTNIPFLNRSTQLMPSPYSALKMLKKSETARSLYWIAGWSFFSCTNVLGPRTTISSMIVEKAKHHQLPAHNQSRTRGPMETSGLDDSARPAPLARDVQQVRVIQAQMDMSDETQLAKEVGPFSAYLLEQDGEMGSSSGESYGDEFAGQEDEYFSGV</sequence>
<dbReference type="AlphaFoldDB" id="A0A2X0MZI3"/>
<evidence type="ECO:0000313" key="3">
    <source>
        <dbReference type="Proteomes" id="UP000249464"/>
    </source>
</evidence>
<evidence type="ECO:0000313" key="2">
    <source>
        <dbReference type="EMBL" id="SGY54260.1"/>
    </source>
</evidence>
<keyword evidence="3" id="KW-1185">Reference proteome</keyword>
<gene>
    <name evidence="2" type="primary">BQ5605_C006g03860</name>
    <name evidence="2" type="ORF">BQ5605_C006G03860</name>
</gene>